<evidence type="ECO:0000256" key="1">
    <source>
        <dbReference type="ARBA" id="ARBA00010515"/>
    </source>
</evidence>
<dbReference type="SUPFAM" id="SSF53474">
    <property type="entry name" value="alpha/beta-Hydrolases"/>
    <property type="match status" value="1"/>
</dbReference>
<dbReference type="Pfam" id="PF07859">
    <property type="entry name" value="Abhydrolase_3"/>
    <property type="match status" value="1"/>
</dbReference>
<dbReference type="PANTHER" id="PTHR23024">
    <property type="entry name" value="ARYLACETAMIDE DEACETYLASE"/>
    <property type="match status" value="1"/>
</dbReference>
<name>A0A2N9EB04_FAGSY</name>
<gene>
    <name evidence="3" type="ORF">FSB_LOCUS4039</name>
</gene>
<accession>A0A2N9EB04</accession>
<dbReference type="EMBL" id="OIVN01000202">
    <property type="protein sequence ID" value="SPC76157.1"/>
    <property type="molecule type" value="Genomic_DNA"/>
</dbReference>
<sequence length="333" mass="37055">MSGDQTAPPSCTVNPFEYLHITPNHDGTITRLYEFPTTPAAPDHNGSSPVITKDFIINPNHNTWLRIFLPRQALDNHSSINTSKLPLIVYYHGGGFILWSAASTIHHEFCSNMAIQLAAVVVSVEYRLAPEHRLPAAYDDAVEALHWIKSTHEKMLLDFVDYSKCFLMGSSAGGNVAYEVGLRASIAVDDFHPLKIKGLLLHHPFFGGSTRTGSELRLINDQILPQSATDLMWKLSLPIGVDRDHEYCNRTVGGGSNHCDKIKELGWWVLVVGCDGDPLIDRLVELVQMLKKRGVQVEAQFSEGDYHGVELIDATKADSLFVFLKHFIEKILG</sequence>
<dbReference type="Gene3D" id="3.40.50.1820">
    <property type="entry name" value="alpha/beta hydrolase"/>
    <property type="match status" value="1"/>
</dbReference>
<dbReference type="InterPro" id="IPR050466">
    <property type="entry name" value="Carboxylest/Gibb_receptor"/>
</dbReference>
<dbReference type="AlphaFoldDB" id="A0A2N9EB04"/>
<dbReference type="InterPro" id="IPR029058">
    <property type="entry name" value="AB_hydrolase_fold"/>
</dbReference>
<proteinExistence type="inferred from homology"/>
<dbReference type="PANTHER" id="PTHR23024:SF546">
    <property type="entry name" value="CARBOXYLESTERASE 120-RELATED"/>
    <property type="match status" value="1"/>
</dbReference>
<feature type="domain" description="Alpha/beta hydrolase fold-3" evidence="2">
    <location>
        <begin position="88"/>
        <end position="309"/>
    </location>
</feature>
<dbReference type="GO" id="GO:0016787">
    <property type="term" value="F:hydrolase activity"/>
    <property type="evidence" value="ECO:0007669"/>
    <property type="project" value="InterPro"/>
</dbReference>
<organism evidence="3">
    <name type="scientific">Fagus sylvatica</name>
    <name type="common">Beechnut</name>
    <dbReference type="NCBI Taxonomy" id="28930"/>
    <lineage>
        <taxon>Eukaryota</taxon>
        <taxon>Viridiplantae</taxon>
        <taxon>Streptophyta</taxon>
        <taxon>Embryophyta</taxon>
        <taxon>Tracheophyta</taxon>
        <taxon>Spermatophyta</taxon>
        <taxon>Magnoliopsida</taxon>
        <taxon>eudicotyledons</taxon>
        <taxon>Gunneridae</taxon>
        <taxon>Pentapetalae</taxon>
        <taxon>rosids</taxon>
        <taxon>fabids</taxon>
        <taxon>Fagales</taxon>
        <taxon>Fagaceae</taxon>
        <taxon>Fagus</taxon>
    </lineage>
</organism>
<dbReference type="InterPro" id="IPR013094">
    <property type="entry name" value="AB_hydrolase_3"/>
</dbReference>
<evidence type="ECO:0000259" key="2">
    <source>
        <dbReference type="Pfam" id="PF07859"/>
    </source>
</evidence>
<reference evidence="3" key="1">
    <citation type="submission" date="2018-02" db="EMBL/GenBank/DDBJ databases">
        <authorList>
            <person name="Cohen D.B."/>
            <person name="Kent A.D."/>
        </authorList>
    </citation>
    <scope>NUCLEOTIDE SEQUENCE</scope>
</reference>
<comment type="similarity">
    <text evidence="1">Belongs to the 'GDXG' lipolytic enzyme family.</text>
</comment>
<protein>
    <recommendedName>
        <fullName evidence="2">Alpha/beta hydrolase fold-3 domain-containing protein</fullName>
    </recommendedName>
</protein>
<evidence type="ECO:0000313" key="3">
    <source>
        <dbReference type="EMBL" id="SPC76157.1"/>
    </source>
</evidence>